<protein>
    <recommendedName>
        <fullName evidence="3">Tetratricopeptide repeat protein</fullName>
    </recommendedName>
</protein>
<comment type="caution">
    <text evidence="1">The sequence shown here is derived from an EMBL/GenBank/DDBJ whole genome shotgun (WGS) entry which is preliminary data.</text>
</comment>
<proteinExistence type="predicted"/>
<dbReference type="Proteomes" id="UP000692954">
    <property type="component" value="Unassembled WGS sequence"/>
</dbReference>
<gene>
    <name evidence="1" type="ORF">PSON_ATCC_30995.1.T1240001</name>
</gene>
<evidence type="ECO:0000313" key="1">
    <source>
        <dbReference type="EMBL" id="CAD8119983.1"/>
    </source>
</evidence>
<keyword evidence="2" id="KW-1185">Reference proteome</keyword>
<dbReference type="EMBL" id="CAJJDN010000124">
    <property type="protein sequence ID" value="CAD8119983.1"/>
    <property type="molecule type" value="Genomic_DNA"/>
</dbReference>
<dbReference type="AlphaFoldDB" id="A0A8S1QX70"/>
<reference evidence="1" key="1">
    <citation type="submission" date="2021-01" db="EMBL/GenBank/DDBJ databases">
        <authorList>
            <consortium name="Genoscope - CEA"/>
            <person name="William W."/>
        </authorList>
    </citation>
    <scope>NUCLEOTIDE SEQUENCE</scope>
</reference>
<evidence type="ECO:0008006" key="3">
    <source>
        <dbReference type="Google" id="ProtNLM"/>
    </source>
</evidence>
<dbReference type="Pfam" id="PF12895">
    <property type="entry name" value="ANAPC3"/>
    <property type="match status" value="1"/>
</dbReference>
<accession>A0A8S1QX70</accession>
<sequence length="320" mass="37418">MNKIIDLQIKCSNKEHDSFVQLACFNENCKANRIYCLECLRLGYHSVHPNEQYDLIKLLQFIKQIRQKSDELIKQLSSCIEKINLSFSILSQGLKQKYQLSEDQIQRFDAKQLNQALDQMLKYNETAGKILLDVGNCSKETFIQLNKISTQFELNELIYCDQIEQQKGQAQDLEGQNQLNTKILATSLIELNKYNDAIICIDKALLLLDSNHVKSFYLKAKSLLNLRHYNDAITWADKALLIDSKHIDSLCIKGKICYSPMYQQVLQDRLAIIKKHLLLLNKLCYQIQSMRYQQKQKLYVKQILNRKVFQQVDYQVILIL</sequence>
<dbReference type="OrthoDB" id="245563at2759"/>
<organism evidence="1 2">
    <name type="scientific">Paramecium sonneborni</name>
    <dbReference type="NCBI Taxonomy" id="65129"/>
    <lineage>
        <taxon>Eukaryota</taxon>
        <taxon>Sar</taxon>
        <taxon>Alveolata</taxon>
        <taxon>Ciliophora</taxon>
        <taxon>Intramacronucleata</taxon>
        <taxon>Oligohymenophorea</taxon>
        <taxon>Peniculida</taxon>
        <taxon>Parameciidae</taxon>
        <taxon>Paramecium</taxon>
    </lineage>
</organism>
<name>A0A8S1QX70_9CILI</name>
<evidence type="ECO:0000313" key="2">
    <source>
        <dbReference type="Proteomes" id="UP000692954"/>
    </source>
</evidence>